<feature type="domain" description="NAD(P)-binding" evidence="1">
    <location>
        <begin position="7"/>
        <end position="124"/>
    </location>
</feature>
<dbReference type="PANTHER" id="PTHR14097:SF7">
    <property type="entry name" value="OXIDOREDUCTASE HTATIP2"/>
    <property type="match status" value="1"/>
</dbReference>
<accession>A0ABU3VUC9</accession>
<dbReference type="InterPro" id="IPR036291">
    <property type="entry name" value="NAD(P)-bd_dom_sf"/>
</dbReference>
<dbReference type="InterPro" id="IPR016040">
    <property type="entry name" value="NAD(P)-bd_dom"/>
</dbReference>
<organism evidence="2 3">
    <name type="scientific">Marinobacter xestospongiae</name>
    <dbReference type="NCBI Taxonomy" id="994319"/>
    <lineage>
        <taxon>Bacteria</taxon>
        <taxon>Pseudomonadati</taxon>
        <taxon>Pseudomonadota</taxon>
        <taxon>Gammaproteobacteria</taxon>
        <taxon>Pseudomonadales</taxon>
        <taxon>Marinobacteraceae</taxon>
        <taxon>Marinobacter</taxon>
    </lineage>
</organism>
<evidence type="ECO:0000313" key="3">
    <source>
        <dbReference type="Proteomes" id="UP001269819"/>
    </source>
</evidence>
<comment type="caution">
    <text evidence="2">The sequence shown here is derived from an EMBL/GenBank/DDBJ whole genome shotgun (WGS) entry which is preliminary data.</text>
</comment>
<sequence length="231" mass="25142">MNVLLLGATGLTGRHCLEGLLALPEVSRVTTVTRQPLDHHHPKLKAVVADFEHLESVAGHFEVDALVCCLGTTLKQAGSRQRFRRVDHDYCLHAAKLGRARGAKAFLLMSAVGASRRSPVFYNRVKGQIEDAIAALGYPQFSIYQPGLLLGERQQHRRGEAALATVMPTLNRLMVGPLSAYRGIESSCVAQAMVNEVRTLDPAALKQADPQVVIRRHEDILALACAAPLVD</sequence>
<dbReference type="Pfam" id="PF13460">
    <property type="entry name" value="NAD_binding_10"/>
    <property type="match status" value="1"/>
</dbReference>
<protein>
    <submittedName>
        <fullName evidence="2">NAD(P)H-binding protein</fullName>
    </submittedName>
</protein>
<dbReference type="Gene3D" id="3.40.50.720">
    <property type="entry name" value="NAD(P)-binding Rossmann-like Domain"/>
    <property type="match status" value="1"/>
</dbReference>
<proteinExistence type="predicted"/>
<evidence type="ECO:0000313" key="2">
    <source>
        <dbReference type="EMBL" id="MDV2077873.1"/>
    </source>
</evidence>
<dbReference type="RefSeq" id="WP_316972740.1">
    <property type="nucleotide sequence ID" value="NZ_JAWIIJ010000002.1"/>
</dbReference>
<keyword evidence="3" id="KW-1185">Reference proteome</keyword>
<gene>
    <name evidence="2" type="ORF">RYS15_04230</name>
</gene>
<name>A0ABU3VUC9_9GAMM</name>
<dbReference type="EMBL" id="JAWIIJ010000002">
    <property type="protein sequence ID" value="MDV2077873.1"/>
    <property type="molecule type" value="Genomic_DNA"/>
</dbReference>
<evidence type="ECO:0000259" key="1">
    <source>
        <dbReference type="Pfam" id="PF13460"/>
    </source>
</evidence>
<dbReference type="Proteomes" id="UP001269819">
    <property type="component" value="Unassembled WGS sequence"/>
</dbReference>
<dbReference type="SUPFAM" id="SSF51735">
    <property type="entry name" value="NAD(P)-binding Rossmann-fold domains"/>
    <property type="match status" value="1"/>
</dbReference>
<dbReference type="PANTHER" id="PTHR14097">
    <property type="entry name" value="OXIDOREDUCTASE HTATIP2"/>
    <property type="match status" value="1"/>
</dbReference>
<reference evidence="2 3" key="1">
    <citation type="submission" date="2023-10" db="EMBL/GenBank/DDBJ databases">
        <title>Characteristics and mechanism of a salt-tolerant marine origin heterotrophic nitrifying- aerobic denitrifying bacteria Marinobacter xestospongiae HN1.</title>
        <authorList>
            <person name="Qi R."/>
        </authorList>
    </citation>
    <scope>NUCLEOTIDE SEQUENCE [LARGE SCALE GENOMIC DNA]</scope>
    <source>
        <strain evidence="2 3">HN1</strain>
    </source>
</reference>